<feature type="transmembrane region" description="Helical" evidence="2">
    <location>
        <begin position="322"/>
        <end position="340"/>
    </location>
</feature>
<feature type="transmembrane region" description="Helical" evidence="2">
    <location>
        <begin position="280"/>
        <end position="301"/>
    </location>
</feature>
<dbReference type="Pfam" id="PF00990">
    <property type="entry name" value="GGDEF"/>
    <property type="match status" value="1"/>
</dbReference>
<comment type="caution">
    <text evidence="5">The sequence shown here is derived from an EMBL/GenBank/DDBJ whole genome shotgun (WGS) entry which is preliminary data.</text>
</comment>
<keyword evidence="2" id="KW-0472">Membrane</keyword>
<name>A0A9X1SVR3_9ACTN</name>
<dbReference type="Proteomes" id="UP001138997">
    <property type="component" value="Unassembled WGS sequence"/>
</dbReference>
<feature type="domain" description="GGDEF" evidence="4">
    <location>
        <begin position="409"/>
        <end position="544"/>
    </location>
</feature>
<evidence type="ECO:0000313" key="5">
    <source>
        <dbReference type="EMBL" id="MCD5313150.1"/>
    </source>
</evidence>
<dbReference type="InterPro" id="IPR029787">
    <property type="entry name" value="Nucleotide_cyclase"/>
</dbReference>
<evidence type="ECO:0000259" key="3">
    <source>
        <dbReference type="PROSITE" id="PS50883"/>
    </source>
</evidence>
<dbReference type="PROSITE" id="PS50887">
    <property type="entry name" value="GGDEF"/>
    <property type="match status" value="1"/>
</dbReference>
<evidence type="ECO:0000259" key="4">
    <source>
        <dbReference type="PROSITE" id="PS50887"/>
    </source>
</evidence>
<feature type="region of interest" description="Disordered" evidence="1">
    <location>
        <begin position="1"/>
        <end position="22"/>
    </location>
</feature>
<dbReference type="CDD" id="cd01949">
    <property type="entry name" value="GGDEF"/>
    <property type="match status" value="1"/>
</dbReference>
<dbReference type="Pfam" id="PF00563">
    <property type="entry name" value="EAL"/>
    <property type="match status" value="1"/>
</dbReference>
<proteinExistence type="predicted"/>
<reference evidence="5" key="1">
    <citation type="submission" date="2021-11" db="EMBL/GenBank/DDBJ databases">
        <title>Streptomyces corallinus and Kineosporia corallina sp. nov., two new coral-derived marine actinobacteria.</title>
        <authorList>
            <person name="Buangrab K."/>
            <person name="Sutthacheep M."/>
            <person name="Yeemin T."/>
            <person name="Harunari E."/>
            <person name="Igarashi Y."/>
            <person name="Sripreechasak P."/>
            <person name="Kanchanasin P."/>
            <person name="Tanasupawat S."/>
            <person name="Phongsopitanun W."/>
        </authorList>
    </citation>
    <scope>NUCLEOTIDE SEQUENCE</scope>
    <source>
        <strain evidence="5">JCM 31032</strain>
    </source>
</reference>
<evidence type="ECO:0000256" key="1">
    <source>
        <dbReference type="SAM" id="MobiDB-lite"/>
    </source>
</evidence>
<feature type="transmembrane region" description="Helical" evidence="2">
    <location>
        <begin position="213"/>
        <end position="230"/>
    </location>
</feature>
<dbReference type="CDD" id="cd01948">
    <property type="entry name" value="EAL"/>
    <property type="match status" value="1"/>
</dbReference>
<keyword evidence="2" id="KW-1133">Transmembrane helix</keyword>
<feature type="compositionally biased region" description="Pro residues" evidence="1">
    <location>
        <begin position="54"/>
        <end position="65"/>
    </location>
</feature>
<dbReference type="SUPFAM" id="SSF141868">
    <property type="entry name" value="EAL domain-like"/>
    <property type="match status" value="1"/>
</dbReference>
<keyword evidence="6" id="KW-1185">Reference proteome</keyword>
<dbReference type="GO" id="GO:0071111">
    <property type="term" value="F:cyclic-guanylate-specific phosphodiesterase activity"/>
    <property type="evidence" value="ECO:0007669"/>
    <property type="project" value="InterPro"/>
</dbReference>
<dbReference type="SMART" id="SM00267">
    <property type="entry name" value="GGDEF"/>
    <property type="match status" value="1"/>
</dbReference>
<dbReference type="PANTHER" id="PTHR33121">
    <property type="entry name" value="CYCLIC DI-GMP PHOSPHODIESTERASE PDEF"/>
    <property type="match status" value="1"/>
</dbReference>
<dbReference type="SUPFAM" id="SSF55073">
    <property type="entry name" value="Nucleotide cyclase"/>
    <property type="match status" value="1"/>
</dbReference>
<dbReference type="InterPro" id="IPR001633">
    <property type="entry name" value="EAL_dom"/>
</dbReference>
<dbReference type="Gene3D" id="3.30.70.270">
    <property type="match status" value="1"/>
</dbReference>
<dbReference type="InterPro" id="IPR000160">
    <property type="entry name" value="GGDEF_dom"/>
</dbReference>
<feature type="domain" description="EAL" evidence="3">
    <location>
        <begin position="553"/>
        <end position="808"/>
    </location>
</feature>
<organism evidence="5 6">
    <name type="scientific">Kineosporia babensis</name>
    <dbReference type="NCBI Taxonomy" id="499548"/>
    <lineage>
        <taxon>Bacteria</taxon>
        <taxon>Bacillati</taxon>
        <taxon>Actinomycetota</taxon>
        <taxon>Actinomycetes</taxon>
        <taxon>Kineosporiales</taxon>
        <taxon>Kineosporiaceae</taxon>
        <taxon>Kineosporia</taxon>
    </lineage>
</organism>
<dbReference type="InterPro" id="IPR043128">
    <property type="entry name" value="Rev_trsase/Diguanyl_cyclase"/>
</dbReference>
<feature type="compositionally biased region" description="Acidic residues" evidence="1">
    <location>
        <begin position="109"/>
        <end position="118"/>
    </location>
</feature>
<protein>
    <submittedName>
        <fullName evidence="5">GGDEF and EAL domain-containing protein</fullName>
    </submittedName>
</protein>
<dbReference type="SMART" id="SM00052">
    <property type="entry name" value="EAL"/>
    <property type="match status" value="1"/>
</dbReference>
<evidence type="ECO:0000256" key="2">
    <source>
        <dbReference type="SAM" id="Phobius"/>
    </source>
</evidence>
<gene>
    <name evidence="5" type="ORF">LR394_19775</name>
</gene>
<dbReference type="PROSITE" id="PS50883">
    <property type="entry name" value="EAL"/>
    <property type="match status" value="1"/>
</dbReference>
<dbReference type="InterPro" id="IPR035919">
    <property type="entry name" value="EAL_sf"/>
</dbReference>
<feature type="transmembrane region" description="Helical" evidence="2">
    <location>
        <begin position="242"/>
        <end position="268"/>
    </location>
</feature>
<dbReference type="RefSeq" id="WP_231444071.1">
    <property type="nucleotide sequence ID" value="NZ_JAJOMB010000010.1"/>
</dbReference>
<dbReference type="InterPro" id="IPR050706">
    <property type="entry name" value="Cyclic-di-GMP_PDE-like"/>
</dbReference>
<sequence>MQLLGADPSGEGRPGTSLAEGSVFRRGRFRRLSRRGSRVRLRRREAASNQRPALPAPLLTPPLAIPNPLRDSPSGPIESGFDTVAFGAGRIPWPRTAKQDEGTLVPESGADDPEDTAEWEQPVPLAIDLSDGPKLIRRPLPPLPVPEKPAAPVVPQAEIVTQPIVGLKPGVDLHPAPPAPTSEPRRVPEALLTAVLSMIASASAWAIAASPQVWLTLSALPAAGLLALILPGGQTARVLRSAILFSAAASLPILDPAMTPVSLVITLATAASYPLLLSPTAGWVVTALAIASPAAALIGRVMADGPERVARLLLNPQAHPSMGIQIALASGILVTALVGITSTTARRRLAGAATAAQAGELRARAETAAVLASATVDPATGLPNREGLLRAVAVALTGPDPVTWGSSQQPVGLVLADLDRFDDLADDLGAQVAGDLAGQTGRRIAEAFADHLVARVSRHQFAVLLTEDVLAPNTDTCADVARRITQLMREPALVGGREFTLSCSLGGAVCGPGLITAEDLLQGADEAVRISQRGGRGRWTMFDRAVRARTRQQAGLENELRQAVARSQIGVDFQPMLALGTSLEDDDHICGAEALPRWRRSDGTTVPAPGFVALADELGLGVTLGLQTINRALAALVIWRHEGVGVDQVWVSLSPAQLEDPDFAHEVAAQLAIRGLTASSLTLQISAGELTESGQALITLGMLRSLGISVALSDFGGGGTSLTMLRRLPITAVKLDGRLAGDLGQADDVPRALAQLGHSLGLNVICGSVASSAQLEGARRIGADAVQGHAIARPMSAQDVTSLLTLRMARDLRLRTRR</sequence>
<accession>A0A9X1SVR3</accession>
<dbReference type="Gene3D" id="3.20.20.450">
    <property type="entry name" value="EAL domain"/>
    <property type="match status" value="1"/>
</dbReference>
<dbReference type="AlphaFoldDB" id="A0A9X1SVR3"/>
<dbReference type="NCBIfam" id="TIGR00254">
    <property type="entry name" value="GGDEF"/>
    <property type="match status" value="1"/>
</dbReference>
<dbReference type="PANTHER" id="PTHR33121:SF70">
    <property type="entry name" value="SIGNALING PROTEIN YKOW"/>
    <property type="match status" value="1"/>
</dbReference>
<dbReference type="EMBL" id="JAJOMB010000010">
    <property type="protein sequence ID" value="MCD5313150.1"/>
    <property type="molecule type" value="Genomic_DNA"/>
</dbReference>
<feature type="region of interest" description="Disordered" evidence="1">
    <location>
        <begin position="93"/>
        <end position="118"/>
    </location>
</feature>
<evidence type="ECO:0000313" key="6">
    <source>
        <dbReference type="Proteomes" id="UP001138997"/>
    </source>
</evidence>
<keyword evidence="2" id="KW-0812">Transmembrane</keyword>
<feature type="region of interest" description="Disordered" evidence="1">
    <location>
        <begin position="35"/>
        <end position="75"/>
    </location>
</feature>